<sequence length="93" mass="9556">MMKAVVLLVLVLAAVAYGSYVDVIPHYSKHGHGHGISTRYFRKAQGHGYGGYGLDYGSYGGGYGGYGLGGYGGYGSGYGGSLGYGGYGYGGYL</sequence>
<dbReference type="EMBL" id="KK122566">
    <property type="protein sequence ID" value="KFM82993.1"/>
    <property type="molecule type" value="Genomic_DNA"/>
</dbReference>
<accession>A0A087V054</accession>
<dbReference type="Proteomes" id="UP000054359">
    <property type="component" value="Unassembled WGS sequence"/>
</dbReference>
<evidence type="ECO:0000256" key="1">
    <source>
        <dbReference type="SAM" id="SignalP"/>
    </source>
</evidence>
<gene>
    <name evidence="2" type="ORF">X975_09780</name>
</gene>
<reference evidence="2 3" key="1">
    <citation type="submission" date="2013-11" db="EMBL/GenBank/DDBJ databases">
        <title>Genome sequencing of Stegodyphus mimosarum.</title>
        <authorList>
            <person name="Bechsgaard J."/>
        </authorList>
    </citation>
    <scope>NUCLEOTIDE SEQUENCE [LARGE SCALE GENOMIC DNA]</scope>
</reference>
<feature type="chain" id="PRO_5001831078" evidence="1">
    <location>
        <begin position="19"/>
        <end position="93"/>
    </location>
</feature>
<name>A0A087V054_STEMI</name>
<feature type="non-terminal residue" evidence="2">
    <location>
        <position position="93"/>
    </location>
</feature>
<keyword evidence="3" id="KW-1185">Reference proteome</keyword>
<dbReference type="OMA" id="YGMEMGY"/>
<organism evidence="2 3">
    <name type="scientific">Stegodyphus mimosarum</name>
    <name type="common">African social velvet spider</name>
    <dbReference type="NCBI Taxonomy" id="407821"/>
    <lineage>
        <taxon>Eukaryota</taxon>
        <taxon>Metazoa</taxon>
        <taxon>Ecdysozoa</taxon>
        <taxon>Arthropoda</taxon>
        <taxon>Chelicerata</taxon>
        <taxon>Arachnida</taxon>
        <taxon>Araneae</taxon>
        <taxon>Araneomorphae</taxon>
        <taxon>Entelegynae</taxon>
        <taxon>Eresoidea</taxon>
        <taxon>Eresidae</taxon>
        <taxon>Stegodyphus</taxon>
    </lineage>
</organism>
<proteinExistence type="predicted"/>
<evidence type="ECO:0000313" key="3">
    <source>
        <dbReference type="Proteomes" id="UP000054359"/>
    </source>
</evidence>
<dbReference type="OrthoDB" id="6437205at2759"/>
<keyword evidence="1" id="KW-0732">Signal</keyword>
<feature type="signal peptide" evidence="1">
    <location>
        <begin position="1"/>
        <end position="18"/>
    </location>
</feature>
<evidence type="ECO:0000313" key="2">
    <source>
        <dbReference type="EMBL" id="KFM82993.1"/>
    </source>
</evidence>
<protein>
    <submittedName>
        <fullName evidence="2">Uncharacterized protein</fullName>
    </submittedName>
</protein>
<dbReference type="AlphaFoldDB" id="A0A087V054"/>